<keyword evidence="3" id="KW-1185">Reference proteome</keyword>
<feature type="compositionally biased region" description="Basic and acidic residues" evidence="1">
    <location>
        <begin position="176"/>
        <end position="186"/>
    </location>
</feature>
<accession>A0A0C9VFK2</accession>
<dbReference type="Proteomes" id="UP000054279">
    <property type="component" value="Unassembled WGS sequence"/>
</dbReference>
<dbReference type="AlphaFoldDB" id="A0A0C9VFK2"/>
<evidence type="ECO:0000313" key="2">
    <source>
        <dbReference type="EMBL" id="KIJ45774.1"/>
    </source>
</evidence>
<dbReference type="EMBL" id="KN837110">
    <property type="protein sequence ID" value="KIJ45774.1"/>
    <property type="molecule type" value="Genomic_DNA"/>
</dbReference>
<proteinExistence type="predicted"/>
<evidence type="ECO:0000256" key="1">
    <source>
        <dbReference type="SAM" id="MobiDB-lite"/>
    </source>
</evidence>
<gene>
    <name evidence="2" type="ORF">M422DRAFT_250568</name>
</gene>
<evidence type="ECO:0000313" key="3">
    <source>
        <dbReference type="Proteomes" id="UP000054279"/>
    </source>
</evidence>
<protein>
    <submittedName>
        <fullName evidence="2">Uncharacterized protein</fullName>
    </submittedName>
</protein>
<feature type="compositionally biased region" description="Basic and acidic residues" evidence="1">
    <location>
        <begin position="195"/>
        <end position="206"/>
    </location>
</feature>
<name>A0A0C9VFK2_SPHS4</name>
<feature type="region of interest" description="Disordered" evidence="1">
    <location>
        <begin position="127"/>
        <end position="206"/>
    </location>
</feature>
<dbReference type="OrthoDB" id="10452628at2759"/>
<sequence length="619" mass="69630">MPAQNTPTRSLKGIEIIQQSQSRTKTHKYLIPKECGHNYVYIDPIQGIHMDSPQAKLKLQSEDNLQIRDCKGDHPTHAKGKNESAFLPVRSNEYRTLHDGDRLVFGRPSGTSVEFIVKLLYETTASGAKSAPKGSMNVPSGSSTKQKEVPSIQVQKSPPFEKMDIPSSAPKLRKSRSAEDQNEKGFLKPPPSDVKSSRRKSDGHFDEKLKAQLRESKEPKEHTITTTVLPQQIEISNESLSSMKLGDGYNALTHSFTGNCALASCSPISKKSPTVEADFDIFLLNSTSSILSKEEAGFGIGSKITSDVTLRAKYDELVSMRWDVSKVFVKYTGRGTYDWDPIKSPTISRHIDTSKPRFWTEYGDYYISDIQRCFGWCVVMVFHVESLGNINQVQTDIEARVREVFTIKAQASTKLLKDKGWSMYRMFCNCYGFSPDILKYSAGLSNFSEVFQFLEKISKITPPGVPHRRRGKVWNWKCGMTGTLKKSSTTASGDGYSVVSGRFTPQGSNYSTSTKDVYMASWNFTNVKRNWPFASNTEAVFRYDSEQKRADYSQDTNMSQFVLGGEPVFGDTFPEQLVENFQDHQNHGANDPEEVQRIQADILEKKNAFLIIAFLVPLR</sequence>
<dbReference type="HOGENOM" id="CLU_365312_0_0_1"/>
<organism evidence="2 3">
    <name type="scientific">Sphaerobolus stellatus (strain SS14)</name>
    <dbReference type="NCBI Taxonomy" id="990650"/>
    <lineage>
        <taxon>Eukaryota</taxon>
        <taxon>Fungi</taxon>
        <taxon>Dikarya</taxon>
        <taxon>Basidiomycota</taxon>
        <taxon>Agaricomycotina</taxon>
        <taxon>Agaricomycetes</taxon>
        <taxon>Phallomycetidae</taxon>
        <taxon>Geastrales</taxon>
        <taxon>Sphaerobolaceae</taxon>
        <taxon>Sphaerobolus</taxon>
    </lineage>
</organism>
<reference evidence="2 3" key="1">
    <citation type="submission" date="2014-06" db="EMBL/GenBank/DDBJ databases">
        <title>Evolutionary Origins and Diversification of the Mycorrhizal Mutualists.</title>
        <authorList>
            <consortium name="DOE Joint Genome Institute"/>
            <consortium name="Mycorrhizal Genomics Consortium"/>
            <person name="Kohler A."/>
            <person name="Kuo A."/>
            <person name="Nagy L.G."/>
            <person name="Floudas D."/>
            <person name="Copeland A."/>
            <person name="Barry K.W."/>
            <person name="Cichocki N."/>
            <person name="Veneault-Fourrey C."/>
            <person name="LaButti K."/>
            <person name="Lindquist E.A."/>
            <person name="Lipzen A."/>
            <person name="Lundell T."/>
            <person name="Morin E."/>
            <person name="Murat C."/>
            <person name="Riley R."/>
            <person name="Ohm R."/>
            <person name="Sun H."/>
            <person name="Tunlid A."/>
            <person name="Henrissat B."/>
            <person name="Grigoriev I.V."/>
            <person name="Hibbett D.S."/>
            <person name="Martin F."/>
        </authorList>
    </citation>
    <scope>NUCLEOTIDE SEQUENCE [LARGE SCALE GENOMIC DNA]</scope>
    <source>
        <strain evidence="2 3">SS14</strain>
    </source>
</reference>